<keyword evidence="3" id="KW-1185">Reference proteome</keyword>
<evidence type="ECO:0000313" key="2">
    <source>
        <dbReference type="EMBL" id="CAB0044076.1"/>
    </source>
</evidence>
<dbReference type="EMBL" id="CADCXV010001390">
    <property type="protein sequence ID" value="CAB0044076.1"/>
    <property type="molecule type" value="Genomic_DNA"/>
</dbReference>
<organism evidence="2 3">
    <name type="scientific">Trichogramma brassicae</name>
    <dbReference type="NCBI Taxonomy" id="86971"/>
    <lineage>
        <taxon>Eukaryota</taxon>
        <taxon>Metazoa</taxon>
        <taxon>Ecdysozoa</taxon>
        <taxon>Arthropoda</taxon>
        <taxon>Hexapoda</taxon>
        <taxon>Insecta</taxon>
        <taxon>Pterygota</taxon>
        <taxon>Neoptera</taxon>
        <taxon>Endopterygota</taxon>
        <taxon>Hymenoptera</taxon>
        <taxon>Apocrita</taxon>
        <taxon>Proctotrupomorpha</taxon>
        <taxon>Chalcidoidea</taxon>
        <taxon>Trichogrammatidae</taxon>
        <taxon>Trichogramma</taxon>
    </lineage>
</organism>
<accession>A0A6H5J349</accession>
<dbReference type="Proteomes" id="UP000479190">
    <property type="component" value="Unassembled WGS sequence"/>
</dbReference>
<evidence type="ECO:0000256" key="1">
    <source>
        <dbReference type="SAM" id="MobiDB-lite"/>
    </source>
</evidence>
<gene>
    <name evidence="2" type="ORF">TBRA_LOCUS15664</name>
</gene>
<protein>
    <submittedName>
        <fullName evidence="2">Uncharacterized protein</fullName>
    </submittedName>
</protein>
<dbReference type="Pfam" id="PF24664">
    <property type="entry name" value="Monjiviricetes_fusion"/>
    <property type="match status" value="1"/>
</dbReference>
<name>A0A6H5J349_9HYME</name>
<feature type="region of interest" description="Disordered" evidence="1">
    <location>
        <begin position="240"/>
        <end position="407"/>
    </location>
</feature>
<proteinExistence type="predicted"/>
<feature type="compositionally biased region" description="Polar residues" evidence="1">
    <location>
        <begin position="333"/>
        <end position="347"/>
    </location>
</feature>
<feature type="compositionally biased region" description="Polar residues" evidence="1">
    <location>
        <begin position="311"/>
        <end position="322"/>
    </location>
</feature>
<evidence type="ECO:0000313" key="3">
    <source>
        <dbReference type="Proteomes" id="UP000479190"/>
    </source>
</evidence>
<feature type="compositionally biased region" description="Basic residues" evidence="1">
    <location>
        <begin position="386"/>
        <end position="396"/>
    </location>
</feature>
<reference evidence="2 3" key="1">
    <citation type="submission" date="2020-02" db="EMBL/GenBank/DDBJ databases">
        <authorList>
            <person name="Ferguson B K."/>
        </authorList>
    </citation>
    <scope>NUCLEOTIDE SEQUENCE [LARGE SCALE GENOMIC DNA]</scope>
</reference>
<sequence length="434" mass="49024">MSVVVGEVVHIVKCLRVEVEIRKSDYCYGELPVQHGNETLFLAPRSRILISHGRRVTCDKRMPPMFKIKDQWFRFMPDMIDAPAPQIIKPLSRTQWKYASTDALAVGGVYAEKDQKKYRDLIIFPLERPSVLNQVAMTVSGEMADKMLRVTLSGNKVTIDHRFTMLEMKVLVLNHIPRRTYALSQNLGGFTTTWFTLRSPSAAAALVARYCQLKEIYEPRSEPNLPRPMEILPESFTRRLRSKRRQQYQVVENSPSPPKRPCHEEAQVKEEDDDAPIYLGEQKNEKVDPQPMEEGQSMPNGNETDNDHNTSRAGSSRASNSPNEDDKGEKGTSSKGNEATSTDNSNPGEEGYSSLEGHYSVSDKGDGDDVSLIWELSDSPSDSSRHPSRHSSRHSSRYSSRNLLGYSSDDDIRVDRMSICPCEHQCLSNGKKND</sequence>
<dbReference type="AlphaFoldDB" id="A0A6H5J349"/>
<dbReference type="OrthoDB" id="7311776at2759"/>